<dbReference type="Proteomes" id="UP000198582">
    <property type="component" value="Unassembled WGS sequence"/>
</dbReference>
<dbReference type="InterPro" id="IPR036388">
    <property type="entry name" value="WH-like_DNA-bd_sf"/>
</dbReference>
<dbReference type="PANTHER" id="PTHR30363">
    <property type="entry name" value="HTH-TYPE TRANSCRIPTIONAL REGULATOR SRLR-RELATED"/>
    <property type="match status" value="1"/>
</dbReference>
<dbReference type="PRINTS" id="PR00037">
    <property type="entry name" value="HTHLACR"/>
</dbReference>
<dbReference type="GO" id="GO:0003700">
    <property type="term" value="F:DNA-binding transcription factor activity"/>
    <property type="evidence" value="ECO:0007669"/>
    <property type="project" value="InterPro"/>
</dbReference>
<dbReference type="RefSeq" id="WP_091617182.1">
    <property type="nucleotide sequence ID" value="NZ_FOEF01000005.1"/>
</dbReference>
<dbReference type="SUPFAM" id="SSF46785">
    <property type="entry name" value="Winged helix' DNA-binding domain"/>
    <property type="match status" value="1"/>
</dbReference>
<accession>A0A1H8WDT2</accession>
<keyword evidence="1" id="KW-0805">Transcription regulation</keyword>
<dbReference type="GO" id="GO:0003677">
    <property type="term" value="F:DNA binding"/>
    <property type="evidence" value="ECO:0007669"/>
    <property type="project" value="UniProtKB-KW"/>
</dbReference>
<dbReference type="STRING" id="394193.SAMN04489732_10568"/>
<dbReference type="InterPro" id="IPR050313">
    <property type="entry name" value="Carb_Metab_HTH_regulators"/>
</dbReference>
<evidence type="ECO:0000256" key="3">
    <source>
        <dbReference type="ARBA" id="ARBA00023163"/>
    </source>
</evidence>
<gene>
    <name evidence="5" type="ORF">SAMN04489732_10568</name>
</gene>
<dbReference type="Pfam" id="PF08220">
    <property type="entry name" value="HTH_DeoR"/>
    <property type="match status" value="1"/>
</dbReference>
<dbReference type="EMBL" id="FOEF01000005">
    <property type="protein sequence ID" value="SEP25298.1"/>
    <property type="molecule type" value="Genomic_DNA"/>
</dbReference>
<dbReference type="OrthoDB" id="7688673at2"/>
<name>A0A1H8WDT2_9PSEU</name>
<dbReference type="SUPFAM" id="SSF100950">
    <property type="entry name" value="NagB/RpiA/CoA transferase-like"/>
    <property type="match status" value="1"/>
</dbReference>
<dbReference type="Gene3D" id="1.10.10.10">
    <property type="entry name" value="Winged helix-like DNA-binding domain superfamily/Winged helix DNA-binding domain"/>
    <property type="match status" value="1"/>
</dbReference>
<dbReference type="SMART" id="SM00420">
    <property type="entry name" value="HTH_DEOR"/>
    <property type="match status" value="1"/>
</dbReference>
<evidence type="ECO:0000313" key="5">
    <source>
        <dbReference type="EMBL" id="SEP25298.1"/>
    </source>
</evidence>
<keyword evidence="3" id="KW-0804">Transcription</keyword>
<organism evidence="5 6">
    <name type="scientific">Amycolatopsis saalfeldensis</name>
    <dbReference type="NCBI Taxonomy" id="394193"/>
    <lineage>
        <taxon>Bacteria</taxon>
        <taxon>Bacillati</taxon>
        <taxon>Actinomycetota</taxon>
        <taxon>Actinomycetes</taxon>
        <taxon>Pseudonocardiales</taxon>
        <taxon>Pseudonocardiaceae</taxon>
        <taxon>Amycolatopsis</taxon>
    </lineage>
</organism>
<evidence type="ECO:0000259" key="4">
    <source>
        <dbReference type="PROSITE" id="PS51000"/>
    </source>
</evidence>
<dbReference type="AlphaFoldDB" id="A0A1H8WDT2"/>
<dbReference type="InterPro" id="IPR036390">
    <property type="entry name" value="WH_DNA-bd_sf"/>
</dbReference>
<dbReference type="PROSITE" id="PS51000">
    <property type="entry name" value="HTH_DEOR_2"/>
    <property type="match status" value="1"/>
</dbReference>
<dbReference type="PANTHER" id="PTHR30363:SF44">
    <property type="entry name" value="AGA OPERON TRANSCRIPTIONAL REPRESSOR-RELATED"/>
    <property type="match status" value="1"/>
</dbReference>
<dbReference type="Pfam" id="PF00455">
    <property type="entry name" value="DeoRC"/>
    <property type="match status" value="1"/>
</dbReference>
<evidence type="ECO:0000313" key="6">
    <source>
        <dbReference type="Proteomes" id="UP000198582"/>
    </source>
</evidence>
<reference evidence="5 6" key="1">
    <citation type="submission" date="2016-10" db="EMBL/GenBank/DDBJ databases">
        <authorList>
            <person name="de Groot N.N."/>
        </authorList>
    </citation>
    <scope>NUCLEOTIDE SEQUENCE [LARGE SCALE GENOMIC DNA]</scope>
    <source>
        <strain evidence="5 6">DSM 44993</strain>
    </source>
</reference>
<evidence type="ECO:0000256" key="1">
    <source>
        <dbReference type="ARBA" id="ARBA00023015"/>
    </source>
</evidence>
<dbReference type="InterPro" id="IPR014036">
    <property type="entry name" value="DeoR-like_C"/>
</dbReference>
<feature type="domain" description="HTH deoR-type" evidence="4">
    <location>
        <begin position="11"/>
        <end position="66"/>
    </location>
</feature>
<sequence length="263" mass="29325">MSSEKPVAHTRETRQQTVVDYVFRQGSASINALVDLTGVSNMTVHRDVDELARRGLLRKYRGGVSAMPSTVFESNAEYRMSANATAKRLIALQALDHVEPGMSVLLDDSTSALALARLLHNVTPLTVATNYLGAIDELKEVDEVRLICIGGDYSITHDSFLGMQSLEAIERLSVDVAFVSTSAMNSQMTFHQEPEIVMIKRAMLASARKKVLLMDHTKMERSALHRLAPLEDFDQLIIDYDIQAHLVDELRSRVRVQVASERE</sequence>
<dbReference type="InterPro" id="IPR018356">
    <property type="entry name" value="Tscrpt_reg_HTH_DeoR_CS"/>
</dbReference>
<evidence type="ECO:0000256" key="2">
    <source>
        <dbReference type="ARBA" id="ARBA00023125"/>
    </source>
</evidence>
<keyword evidence="2 5" id="KW-0238">DNA-binding</keyword>
<keyword evidence="6" id="KW-1185">Reference proteome</keyword>
<dbReference type="InterPro" id="IPR001034">
    <property type="entry name" value="DeoR_HTH"/>
</dbReference>
<dbReference type="SMART" id="SM01134">
    <property type="entry name" value="DeoRC"/>
    <property type="match status" value="1"/>
</dbReference>
<proteinExistence type="predicted"/>
<dbReference type="PROSITE" id="PS00894">
    <property type="entry name" value="HTH_DEOR_1"/>
    <property type="match status" value="1"/>
</dbReference>
<dbReference type="InterPro" id="IPR037171">
    <property type="entry name" value="NagB/RpiA_transferase-like"/>
</dbReference>
<protein>
    <submittedName>
        <fullName evidence="5">DNA-binding transcriptional regulator of sugar metabolism, DeoR/GlpR family</fullName>
    </submittedName>
</protein>